<feature type="compositionally biased region" description="Basic and acidic residues" evidence="1">
    <location>
        <begin position="223"/>
        <end position="235"/>
    </location>
</feature>
<protein>
    <recommendedName>
        <fullName evidence="2">PDZ domain-containing protein</fullName>
    </recommendedName>
</protein>
<evidence type="ECO:0000313" key="3">
    <source>
        <dbReference type="EMBL" id="CAB3362853.1"/>
    </source>
</evidence>
<sequence>MTLAEGIFSGMDMNGRSTIERNNINSDNKKGGKVQGKWQAWAPFSAFVGGSSGKGKHNSFKAMDDSFVGEPERDFVPLRGHDFTGLGFNICGNMREGIYVRDVLHRGPASESGRIAAGDRIVSISISLRHMVFEDALTILSYASPYDVQLEIEKRPHGRTIRESGSGKRSPSVGPPDRLCHPFYRSQSIDDLNKMRMSSMGARQAKLKKSENPASTTSVVSTMDRKETAKLEREAAPATKSNVSMPKPERSKKPTTSTTSLASEKKPPTSAEKMAKFGVKVLPFNLTSELGQKLEPKAATEMSQNEQNKKIEEEEEEEVVHEMAVDVPDKMIQVVNEMKHKVEQEKHNIPTEMPEEMRLAAQAAVSHRKSLKEIPAMAAEDAEQQISIEENDRKKRRAPPPPVATAFSNMQLKFEENMSKAEEVLDAEQDKPMTIELGSSQVTIHQAGKEEQQQPEVASPGKGRERKAASLGDLSRFDTDQPMSIPLERAVSLDMVDVNEVERKQQVAPVVSEKAMTDTSIEEEDDDELTPTNTPLQRKEPLTVTDVLAGASDTFNRRLKKSSQWGTLEEALSIEKQHELKTVIAVDEESSGPASITYITPDDAPAAPPSPPTSPPPTVTFVSTASPTVQHVTEIQVLSMGDNPIDFPSSTTIRHGTSGGSLLVVQSRDPPDEAPFTNNHHDGEADDNNEKFESDTDVQVMATNVTVTPVNLEKEVMQISAAELDDIMMSHSSYLKTADNQFNTFEQWVFLEPPTADENSKNEIIPPVVNHETNHKEFQSK</sequence>
<reference evidence="3 4" key="1">
    <citation type="submission" date="2020-04" db="EMBL/GenBank/DDBJ databases">
        <authorList>
            <person name="Alioto T."/>
            <person name="Alioto T."/>
            <person name="Gomez Garrido J."/>
        </authorList>
    </citation>
    <scope>NUCLEOTIDE SEQUENCE [LARGE SCALE GENOMIC DNA]</scope>
</reference>
<feature type="region of interest" description="Disordered" evidence="1">
    <location>
        <begin position="297"/>
        <end position="317"/>
    </location>
</feature>
<feature type="region of interest" description="Disordered" evidence="1">
    <location>
        <begin position="670"/>
        <end position="690"/>
    </location>
</feature>
<feature type="region of interest" description="Disordered" evidence="1">
    <location>
        <begin position="157"/>
        <end position="185"/>
    </location>
</feature>
<feature type="compositionally biased region" description="Acidic residues" evidence="1">
    <location>
        <begin position="520"/>
        <end position="529"/>
    </location>
</feature>
<organism evidence="3 4">
    <name type="scientific">Cloeon dipterum</name>
    <dbReference type="NCBI Taxonomy" id="197152"/>
    <lineage>
        <taxon>Eukaryota</taxon>
        <taxon>Metazoa</taxon>
        <taxon>Ecdysozoa</taxon>
        <taxon>Arthropoda</taxon>
        <taxon>Hexapoda</taxon>
        <taxon>Insecta</taxon>
        <taxon>Pterygota</taxon>
        <taxon>Palaeoptera</taxon>
        <taxon>Ephemeroptera</taxon>
        <taxon>Pisciforma</taxon>
        <taxon>Baetidae</taxon>
        <taxon>Cloeon</taxon>
    </lineage>
</organism>
<feature type="region of interest" description="Disordered" evidence="1">
    <location>
        <begin position="757"/>
        <end position="781"/>
    </location>
</feature>
<feature type="compositionally biased region" description="Basic and acidic residues" evidence="1">
    <location>
        <begin position="157"/>
        <end position="166"/>
    </location>
</feature>
<dbReference type="PROSITE" id="PS50106">
    <property type="entry name" value="PDZ"/>
    <property type="match status" value="1"/>
</dbReference>
<dbReference type="OrthoDB" id="447516at2759"/>
<dbReference type="PANTHER" id="PTHR19964:SF97">
    <property type="entry name" value="PDZ DOMAIN-CONTAINING PROTEIN"/>
    <property type="match status" value="1"/>
</dbReference>
<comment type="caution">
    <text evidence="3">The sequence shown here is derived from an EMBL/GenBank/DDBJ whole genome shotgun (WGS) entry which is preliminary data.</text>
</comment>
<dbReference type="InterPro" id="IPR051342">
    <property type="entry name" value="PDZ_scaffold"/>
</dbReference>
<dbReference type="CDD" id="cd00136">
    <property type="entry name" value="PDZ_canonical"/>
    <property type="match status" value="1"/>
</dbReference>
<feature type="region of interest" description="Disordered" evidence="1">
    <location>
        <begin position="509"/>
        <end position="536"/>
    </location>
</feature>
<dbReference type="SMART" id="SM00228">
    <property type="entry name" value="PDZ"/>
    <property type="match status" value="1"/>
</dbReference>
<dbReference type="InterPro" id="IPR036034">
    <property type="entry name" value="PDZ_sf"/>
</dbReference>
<proteinExistence type="predicted"/>
<feature type="region of interest" description="Disordered" evidence="1">
    <location>
        <begin position="380"/>
        <end position="405"/>
    </location>
</feature>
<feature type="region of interest" description="Disordered" evidence="1">
    <location>
        <begin position="199"/>
        <end position="272"/>
    </location>
</feature>
<evidence type="ECO:0000256" key="1">
    <source>
        <dbReference type="SAM" id="MobiDB-lite"/>
    </source>
</evidence>
<evidence type="ECO:0000313" key="4">
    <source>
        <dbReference type="Proteomes" id="UP000494165"/>
    </source>
</evidence>
<feature type="region of interest" description="Disordered" evidence="1">
    <location>
        <begin position="593"/>
        <end position="618"/>
    </location>
</feature>
<feature type="compositionally biased region" description="Pro residues" evidence="1">
    <location>
        <begin position="606"/>
        <end position="618"/>
    </location>
</feature>
<dbReference type="EMBL" id="CADEPI010000010">
    <property type="protein sequence ID" value="CAB3362853.1"/>
    <property type="molecule type" value="Genomic_DNA"/>
</dbReference>
<dbReference type="Pfam" id="PF00595">
    <property type="entry name" value="PDZ"/>
    <property type="match status" value="1"/>
</dbReference>
<feature type="domain" description="PDZ" evidence="2">
    <location>
        <begin position="75"/>
        <end position="140"/>
    </location>
</feature>
<dbReference type="InterPro" id="IPR001478">
    <property type="entry name" value="PDZ"/>
</dbReference>
<accession>A0A8S1C0S8</accession>
<gene>
    <name evidence="3" type="ORF">CLODIP_2_CD15463</name>
</gene>
<feature type="compositionally biased region" description="Basic and acidic residues" evidence="1">
    <location>
        <begin position="772"/>
        <end position="781"/>
    </location>
</feature>
<feature type="compositionally biased region" description="Polar residues" evidence="1">
    <location>
        <begin position="212"/>
        <end position="221"/>
    </location>
</feature>
<feature type="region of interest" description="Disordered" evidence="1">
    <location>
        <begin position="445"/>
        <end position="482"/>
    </location>
</feature>
<dbReference type="SUPFAM" id="SSF50156">
    <property type="entry name" value="PDZ domain-like"/>
    <property type="match status" value="1"/>
</dbReference>
<dbReference type="Proteomes" id="UP000494165">
    <property type="component" value="Unassembled WGS sequence"/>
</dbReference>
<dbReference type="PANTHER" id="PTHR19964">
    <property type="entry name" value="MULTIPLE PDZ DOMAIN PROTEIN"/>
    <property type="match status" value="1"/>
</dbReference>
<dbReference type="AlphaFoldDB" id="A0A8S1C0S8"/>
<evidence type="ECO:0000259" key="2">
    <source>
        <dbReference type="PROSITE" id="PS50106"/>
    </source>
</evidence>
<dbReference type="Gene3D" id="2.30.42.10">
    <property type="match status" value="1"/>
</dbReference>
<name>A0A8S1C0S8_9INSE</name>
<feature type="compositionally biased region" description="Basic and acidic residues" evidence="1">
    <location>
        <begin position="679"/>
        <end position="690"/>
    </location>
</feature>
<keyword evidence="4" id="KW-1185">Reference proteome</keyword>